<keyword evidence="2 7" id="KW-0813">Transport</keyword>
<dbReference type="EMBL" id="CADCTX010000869">
    <property type="protein sequence ID" value="CAA9355845.1"/>
    <property type="molecule type" value="Genomic_DNA"/>
</dbReference>
<keyword evidence="5 7" id="KW-1133">Transmembrane helix</keyword>
<feature type="transmembrane region" description="Helical" evidence="7">
    <location>
        <begin position="112"/>
        <end position="134"/>
    </location>
</feature>
<feature type="chain" id="PRO_5027031658" description="Nickel/cobalt efflux system" evidence="8">
    <location>
        <begin position="21"/>
        <end position="162"/>
    </location>
</feature>
<evidence type="ECO:0000256" key="4">
    <source>
        <dbReference type="ARBA" id="ARBA00022692"/>
    </source>
</evidence>
<organism evidence="9">
    <name type="scientific">uncultured Gemmatimonadaceae bacterium</name>
    <dbReference type="NCBI Taxonomy" id="246130"/>
    <lineage>
        <taxon>Bacteria</taxon>
        <taxon>Pseudomonadati</taxon>
        <taxon>Gemmatimonadota</taxon>
        <taxon>Gemmatimonadia</taxon>
        <taxon>Gemmatimonadales</taxon>
        <taxon>Gemmatimonadaceae</taxon>
        <taxon>environmental samples</taxon>
    </lineage>
</organism>
<keyword evidence="4 7" id="KW-0812">Transmembrane</keyword>
<dbReference type="GO" id="GO:0015099">
    <property type="term" value="F:nickel cation transmembrane transporter activity"/>
    <property type="evidence" value="ECO:0007669"/>
    <property type="project" value="UniProtKB-UniRule"/>
</dbReference>
<evidence type="ECO:0000313" key="9">
    <source>
        <dbReference type="EMBL" id="CAA9355845.1"/>
    </source>
</evidence>
<feature type="signal peptide" evidence="8">
    <location>
        <begin position="1"/>
        <end position="20"/>
    </location>
</feature>
<protein>
    <recommendedName>
        <fullName evidence="7">Nickel/cobalt efflux system</fullName>
    </recommendedName>
</protein>
<dbReference type="PANTHER" id="PTHR33876">
    <property type="entry name" value="UNNAMED PRODUCT"/>
    <property type="match status" value="1"/>
</dbReference>
<feature type="transmembrane region" description="Helical" evidence="7">
    <location>
        <begin position="79"/>
        <end position="100"/>
    </location>
</feature>
<evidence type="ECO:0000256" key="6">
    <source>
        <dbReference type="ARBA" id="ARBA00023136"/>
    </source>
</evidence>
<keyword evidence="8" id="KW-0732">Signal</keyword>
<evidence type="ECO:0000256" key="8">
    <source>
        <dbReference type="SAM" id="SignalP"/>
    </source>
</evidence>
<keyword evidence="6 7" id="KW-0472">Membrane</keyword>
<dbReference type="Pfam" id="PF03824">
    <property type="entry name" value="NicO"/>
    <property type="match status" value="1"/>
</dbReference>
<gene>
    <name evidence="9" type="ORF">AVDCRST_MAG40-3163</name>
</gene>
<comment type="similarity">
    <text evidence="7">Belongs to the NiCoT transporter (TC 2.A.52) family.</text>
</comment>
<feature type="non-terminal residue" evidence="9">
    <location>
        <position position="162"/>
    </location>
</feature>
<sequence>MLSVLLLALGSSFALGLRHATDPDHVVAVTAVAARERSLARAARVGALWGVGHTATIMVVGCAIVLYKLAFTPRVGLSLELAVAVMLVVLGAANLVGARTEPARRAPAARPLLVGVVHGLAGSAAATLLVLPLIADPRWAAAYLLVFGAGTVAGMALMSVLI</sequence>
<proteinExistence type="inferred from homology"/>
<dbReference type="AlphaFoldDB" id="A0A6J4MEV8"/>
<evidence type="ECO:0000256" key="1">
    <source>
        <dbReference type="ARBA" id="ARBA00004127"/>
    </source>
</evidence>
<evidence type="ECO:0000256" key="2">
    <source>
        <dbReference type="ARBA" id="ARBA00022448"/>
    </source>
</evidence>
<evidence type="ECO:0000256" key="7">
    <source>
        <dbReference type="RuleBase" id="RU362101"/>
    </source>
</evidence>
<dbReference type="GO" id="GO:0005886">
    <property type="term" value="C:plasma membrane"/>
    <property type="evidence" value="ECO:0007669"/>
    <property type="project" value="UniProtKB-SubCell"/>
</dbReference>
<reference evidence="9" key="1">
    <citation type="submission" date="2020-02" db="EMBL/GenBank/DDBJ databases">
        <authorList>
            <person name="Meier V. D."/>
        </authorList>
    </citation>
    <scope>NUCLEOTIDE SEQUENCE</scope>
    <source>
        <strain evidence="9">AVDCRST_MAG40</strain>
    </source>
</reference>
<evidence type="ECO:0000256" key="5">
    <source>
        <dbReference type="ARBA" id="ARBA00022989"/>
    </source>
</evidence>
<comment type="caution">
    <text evidence="7">Lacks conserved residue(s) required for the propagation of feature annotation.</text>
</comment>
<name>A0A6J4MEV8_9BACT</name>
<evidence type="ECO:0000256" key="3">
    <source>
        <dbReference type="ARBA" id="ARBA00022596"/>
    </source>
</evidence>
<keyword evidence="3" id="KW-0533">Nickel</keyword>
<feature type="transmembrane region" description="Helical" evidence="7">
    <location>
        <begin position="44"/>
        <end position="67"/>
    </location>
</feature>
<dbReference type="GO" id="GO:0012505">
    <property type="term" value="C:endomembrane system"/>
    <property type="evidence" value="ECO:0007669"/>
    <property type="project" value="UniProtKB-SubCell"/>
</dbReference>
<dbReference type="PANTHER" id="PTHR33876:SF4">
    <property type="entry name" value="CHLOROPLAST PROTEIN FOR GROWTH AND FERTILITY 2"/>
    <property type="match status" value="1"/>
</dbReference>
<feature type="transmembrane region" description="Helical" evidence="7">
    <location>
        <begin position="141"/>
        <end position="161"/>
    </location>
</feature>
<comment type="subcellular location">
    <subcellularLocation>
        <location evidence="7">Cell membrane</location>
        <topology evidence="7">Multi-pass membrane protein</topology>
    </subcellularLocation>
    <subcellularLocation>
        <location evidence="1">Endomembrane system</location>
        <topology evidence="1">Multi-pass membrane protein</topology>
    </subcellularLocation>
</comment>
<accession>A0A6J4MEV8</accession>
<dbReference type="InterPro" id="IPR052776">
    <property type="entry name" value="Chloro_ReproSupport/MetalTrans"/>
</dbReference>
<dbReference type="InterPro" id="IPR011541">
    <property type="entry name" value="Ni/Co_transpt_high_affinity"/>
</dbReference>